<dbReference type="InterPro" id="IPR036412">
    <property type="entry name" value="HAD-like_sf"/>
</dbReference>
<gene>
    <name evidence="1" type="ORF">IAD03_09895</name>
</gene>
<accession>A0A9D1FU96</accession>
<evidence type="ECO:0000313" key="1">
    <source>
        <dbReference type="EMBL" id="HIS79668.1"/>
    </source>
</evidence>
<evidence type="ECO:0000313" key="2">
    <source>
        <dbReference type="Proteomes" id="UP000824141"/>
    </source>
</evidence>
<dbReference type="GO" id="GO:0016791">
    <property type="term" value="F:phosphatase activity"/>
    <property type="evidence" value="ECO:0007669"/>
    <property type="project" value="UniProtKB-ARBA"/>
</dbReference>
<sequence length="87" mass="9517">MKWDQILIASDIDGTLLPGGREIPERNLSALRRFAEKGGRFTLATGRSIGSAGQFLDRLPVNAPAICLNGALLYDYKQQKVLESCPL</sequence>
<dbReference type="AlphaFoldDB" id="A0A9D1FU96"/>
<reference evidence="1" key="2">
    <citation type="journal article" date="2021" name="PeerJ">
        <title>Extensive microbial diversity within the chicken gut microbiome revealed by metagenomics and culture.</title>
        <authorList>
            <person name="Gilroy R."/>
            <person name="Ravi A."/>
            <person name="Getino M."/>
            <person name="Pursley I."/>
            <person name="Horton D.L."/>
            <person name="Alikhan N.F."/>
            <person name="Baker D."/>
            <person name="Gharbi K."/>
            <person name="Hall N."/>
            <person name="Watson M."/>
            <person name="Adriaenssens E.M."/>
            <person name="Foster-Nyarko E."/>
            <person name="Jarju S."/>
            <person name="Secka A."/>
            <person name="Antonio M."/>
            <person name="Oren A."/>
            <person name="Chaudhuri R.R."/>
            <person name="La Ragione R."/>
            <person name="Hildebrand F."/>
            <person name="Pallen M.J."/>
        </authorList>
    </citation>
    <scope>NUCLEOTIDE SEQUENCE</scope>
    <source>
        <strain evidence="1">6086</strain>
    </source>
</reference>
<dbReference type="InterPro" id="IPR023214">
    <property type="entry name" value="HAD_sf"/>
</dbReference>
<dbReference type="PANTHER" id="PTHR10000">
    <property type="entry name" value="PHOSPHOSERINE PHOSPHATASE"/>
    <property type="match status" value="1"/>
</dbReference>
<dbReference type="Gene3D" id="3.40.50.1000">
    <property type="entry name" value="HAD superfamily/HAD-like"/>
    <property type="match status" value="1"/>
</dbReference>
<dbReference type="Proteomes" id="UP000824141">
    <property type="component" value="Unassembled WGS sequence"/>
</dbReference>
<protein>
    <submittedName>
        <fullName evidence="1">HAD-IIB family hydrolase</fullName>
    </submittedName>
</protein>
<organism evidence="1 2">
    <name type="scientific">Candidatus Caccousia stercoris</name>
    <dbReference type="NCBI Taxonomy" id="2840723"/>
    <lineage>
        <taxon>Bacteria</taxon>
        <taxon>Bacillati</taxon>
        <taxon>Bacillota</taxon>
        <taxon>Clostridia</taxon>
        <taxon>Eubacteriales</taxon>
        <taxon>Oscillospiraceae</taxon>
        <taxon>Oscillospiraceae incertae sedis</taxon>
        <taxon>Candidatus Caccousia</taxon>
    </lineage>
</organism>
<dbReference type="EMBL" id="DVJM01000218">
    <property type="protein sequence ID" value="HIS79668.1"/>
    <property type="molecule type" value="Genomic_DNA"/>
</dbReference>
<reference evidence="1" key="1">
    <citation type="submission" date="2020-10" db="EMBL/GenBank/DDBJ databases">
        <authorList>
            <person name="Gilroy R."/>
        </authorList>
    </citation>
    <scope>NUCLEOTIDE SEQUENCE</scope>
    <source>
        <strain evidence="1">6086</strain>
    </source>
</reference>
<dbReference type="GO" id="GO:0000287">
    <property type="term" value="F:magnesium ion binding"/>
    <property type="evidence" value="ECO:0007669"/>
    <property type="project" value="TreeGrafter"/>
</dbReference>
<dbReference type="Pfam" id="PF08282">
    <property type="entry name" value="Hydrolase_3"/>
    <property type="match status" value="1"/>
</dbReference>
<dbReference type="NCBIfam" id="TIGR01484">
    <property type="entry name" value="HAD-SF-IIB"/>
    <property type="match status" value="1"/>
</dbReference>
<dbReference type="PANTHER" id="PTHR10000:SF8">
    <property type="entry name" value="HAD SUPERFAMILY HYDROLASE-LIKE, TYPE 3"/>
    <property type="match status" value="1"/>
</dbReference>
<dbReference type="InterPro" id="IPR006379">
    <property type="entry name" value="HAD-SF_hydro_IIB"/>
</dbReference>
<keyword evidence="1" id="KW-0378">Hydrolase</keyword>
<proteinExistence type="predicted"/>
<name>A0A9D1FU96_9FIRM</name>
<dbReference type="SUPFAM" id="SSF56784">
    <property type="entry name" value="HAD-like"/>
    <property type="match status" value="1"/>
</dbReference>
<comment type="caution">
    <text evidence="1">The sequence shown here is derived from an EMBL/GenBank/DDBJ whole genome shotgun (WGS) entry which is preliminary data.</text>
</comment>
<dbReference type="GO" id="GO:0005829">
    <property type="term" value="C:cytosol"/>
    <property type="evidence" value="ECO:0007669"/>
    <property type="project" value="TreeGrafter"/>
</dbReference>
<feature type="non-terminal residue" evidence="1">
    <location>
        <position position="87"/>
    </location>
</feature>